<reference evidence="9" key="1">
    <citation type="submission" date="2015-07" db="EMBL/GenBank/DDBJ databases">
        <title>Complete genome sequence and phylogenetic analysis of Limnochorda pilosa.</title>
        <authorList>
            <person name="Watanabe M."/>
            <person name="Kojima H."/>
            <person name="Fukui M."/>
        </authorList>
    </citation>
    <scope>NUCLEOTIDE SEQUENCE [LARGE SCALE GENOMIC DNA]</scope>
    <source>
        <strain evidence="9">HC45</strain>
    </source>
</reference>
<dbReference type="InterPro" id="IPR007627">
    <property type="entry name" value="RNA_pol_sigma70_r2"/>
</dbReference>
<dbReference type="InterPro" id="IPR013324">
    <property type="entry name" value="RNA_pol_sigma_r3/r4-like"/>
</dbReference>
<dbReference type="OrthoDB" id="9784272at2"/>
<dbReference type="Pfam" id="PF04542">
    <property type="entry name" value="Sigma70_r2"/>
    <property type="match status" value="1"/>
</dbReference>
<accession>A0A0K2SJB1</accession>
<feature type="domain" description="RNA polymerase sigma-70 region 2" evidence="6">
    <location>
        <begin position="49"/>
        <end position="116"/>
    </location>
</feature>
<keyword evidence="9" id="KW-1185">Reference proteome</keyword>
<sequence length="211" mass="24050">MKPRDGCQGLPGDPAAERTTVWAGDDPPSDEALLEAVARGDEGAFERVYDRYAPAVYGHALRQTGDPSLAEEIVQNTFLSVWRSAVDFRRERGSGRVWLFGIARHRTQDLLRRRRRWEVHLDGVPEPQDDAQLQPAEVVERRLLREAVHRSLDRLSPVYRDILHLSYLRGLSHREIAQMLDLPLGTVKSRIRLGLERLNRVFWEGGGRDGA</sequence>
<dbReference type="RefSeq" id="WP_068135121.1">
    <property type="nucleotide sequence ID" value="NZ_AP014924.1"/>
</dbReference>
<dbReference type="AlphaFoldDB" id="A0A0K2SJB1"/>
<dbReference type="NCBIfam" id="TIGR02937">
    <property type="entry name" value="sigma70-ECF"/>
    <property type="match status" value="1"/>
</dbReference>
<evidence type="ECO:0000259" key="6">
    <source>
        <dbReference type="Pfam" id="PF04542"/>
    </source>
</evidence>
<evidence type="ECO:0000256" key="3">
    <source>
        <dbReference type="ARBA" id="ARBA00023082"/>
    </source>
</evidence>
<feature type="domain" description="RNA polymerase sigma factor 70 region 4 type 2" evidence="7">
    <location>
        <begin position="145"/>
        <end position="198"/>
    </location>
</feature>
<dbReference type="InterPro" id="IPR014284">
    <property type="entry name" value="RNA_pol_sigma-70_dom"/>
</dbReference>
<comment type="similarity">
    <text evidence="1">Belongs to the sigma-70 factor family. ECF subfamily.</text>
</comment>
<dbReference type="GO" id="GO:0003677">
    <property type="term" value="F:DNA binding"/>
    <property type="evidence" value="ECO:0007669"/>
    <property type="project" value="InterPro"/>
</dbReference>
<dbReference type="Gene3D" id="1.10.1740.10">
    <property type="match status" value="1"/>
</dbReference>
<evidence type="ECO:0000256" key="5">
    <source>
        <dbReference type="SAM" id="MobiDB-lite"/>
    </source>
</evidence>
<dbReference type="Gene3D" id="1.10.10.10">
    <property type="entry name" value="Winged helix-like DNA-binding domain superfamily/Winged helix DNA-binding domain"/>
    <property type="match status" value="1"/>
</dbReference>
<proteinExistence type="inferred from homology"/>
<evidence type="ECO:0000256" key="2">
    <source>
        <dbReference type="ARBA" id="ARBA00023015"/>
    </source>
</evidence>
<evidence type="ECO:0000256" key="1">
    <source>
        <dbReference type="ARBA" id="ARBA00010641"/>
    </source>
</evidence>
<reference evidence="9" key="2">
    <citation type="journal article" date="2016" name="Int. J. Syst. Evol. Microbiol.">
        <title>Complete genome sequence and cell structure of Limnochorda pilosa, a Gram-negative spore-former within the phylum Firmicutes.</title>
        <authorList>
            <person name="Watanabe M."/>
            <person name="Kojima H."/>
            <person name="Fukui M."/>
        </authorList>
    </citation>
    <scope>NUCLEOTIDE SEQUENCE [LARGE SCALE GENOMIC DNA]</scope>
    <source>
        <strain evidence="9">HC45</strain>
    </source>
</reference>
<protein>
    <submittedName>
        <fullName evidence="8">RNA polymerase sigma 70</fullName>
    </submittedName>
</protein>
<dbReference type="InterPro" id="IPR036388">
    <property type="entry name" value="WH-like_DNA-bd_sf"/>
</dbReference>
<dbReference type="GO" id="GO:0016987">
    <property type="term" value="F:sigma factor activity"/>
    <property type="evidence" value="ECO:0007669"/>
    <property type="project" value="UniProtKB-KW"/>
</dbReference>
<organism evidence="8 9">
    <name type="scientific">Limnochorda pilosa</name>
    <dbReference type="NCBI Taxonomy" id="1555112"/>
    <lineage>
        <taxon>Bacteria</taxon>
        <taxon>Bacillati</taxon>
        <taxon>Bacillota</taxon>
        <taxon>Limnochordia</taxon>
        <taxon>Limnochordales</taxon>
        <taxon>Limnochordaceae</taxon>
        <taxon>Limnochorda</taxon>
    </lineage>
</organism>
<dbReference type="GO" id="GO:0006352">
    <property type="term" value="P:DNA-templated transcription initiation"/>
    <property type="evidence" value="ECO:0007669"/>
    <property type="project" value="InterPro"/>
</dbReference>
<dbReference type="SUPFAM" id="SSF88946">
    <property type="entry name" value="Sigma2 domain of RNA polymerase sigma factors"/>
    <property type="match status" value="1"/>
</dbReference>
<dbReference type="EMBL" id="AP014924">
    <property type="protein sequence ID" value="BAS26939.1"/>
    <property type="molecule type" value="Genomic_DNA"/>
</dbReference>
<name>A0A0K2SJB1_LIMPI</name>
<evidence type="ECO:0000313" key="8">
    <source>
        <dbReference type="EMBL" id="BAS26939.1"/>
    </source>
</evidence>
<dbReference type="PANTHER" id="PTHR43133">
    <property type="entry name" value="RNA POLYMERASE ECF-TYPE SIGMA FACTO"/>
    <property type="match status" value="1"/>
</dbReference>
<gene>
    <name evidence="8" type="ORF">LIP_1082</name>
</gene>
<dbReference type="KEGG" id="lpil:LIP_1082"/>
<dbReference type="SUPFAM" id="SSF88659">
    <property type="entry name" value="Sigma3 and sigma4 domains of RNA polymerase sigma factors"/>
    <property type="match status" value="1"/>
</dbReference>
<dbReference type="Proteomes" id="UP000065807">
    <property type="component" value="Chromosome"/>
</dbReference>
<evidence type="ECO:0000256" key="4">
    <source>
        <dbReference type="ARBA" id="ARBA00023163"/>
    </source>
</evidence>
<dbReference type="PANTHER" id="PTHR43133:SF62">
    <property type="entry name" value="RNA POLYMERASE SIGMA FACTOR SIGZ"/>
    <property type="match status" value="1"/>
</dbReference>
<evidence type="ECO:0000313" key="9">
    <source>
        <dbReference type="Proteomes" id="UP000065807"/>
    </source>
</evidence>
<dbReference type="InterPro" id="IPR039425">
    <property type="entry name" value="RNA_pol_sigma-70-like"/>
</dbReference>
<evidence type="ECO:0000259" key="7">
    <source>
        <dbReference type="Pfam" id="PF08281"/>
    </source>
</evidence>
<dbReference type="CDD" id="cd06171">
    <property type="entry name" value="Sigma70_r4"/>
    <property type="match status" value="1"/>
</dbReference>
<dbReference type="InterPro" id="IPR013249">
    <property type="entry name" value="RNA_pol_sigma70_r4_t2"/>
</dbReference>
<dbReference type="Pfam" id="PF08281">
    <property type="entry name" value="Sigma70_r4_2"/>
    <property type="match status" value="1"/>
</dbReference>
<keyword evidence="4" id="KW-0804">Transcription</keyword>
<dbReference type="STRING" id="1555112.LIP_1082"/>
<dbReference type="InterPro" id="IPR013325">
    <property type="entry name" value="RNA_pol_sigma_r2"/>
</dbReference>
<keyword evidence="2" id="KW-0805">Transcription regulation</keyword>
<keyword evidence="3" id="KW-0731">Sigma factor</keyword>
<feature type="region of interest" description="Disordered" evidence="5">
    <location>
        <begin position="1"/>
        <end position="27"/>
    </location>
</feature>